<dbReference type="Pfam" id="PF13377">
    <property type="entry name" value="Peripla_BP_3"/>
    <property type="match status" value="1"/>
</dbReference>
<dbReference type="Pfam" id="PF00356">
    <property type="entry name" value="LacI"/>
    <property type="match status" value="1"/>
</dbReference>
<dbReference type="AlphaFoldDB" id="A0A6L9S453"/>
<feature type="domain" description="HTH lacI-type" evidence="5">
    <location>
        <begin position="10"/>
        <end position="64"/>
    </location>
</feature>
<dbReference type="Gene3D" id="1.10.260.40">
    <property type="entry name" value="lambda repressor-like DNA-binding domains"/>
    <property type="match status" value="1"/>
</dbReference>
<dbReference type="InterPro" id="IPR010982">
    <property type="entry name" value="Lambda_DNA-bd_dom_sf"/>
</dbReference>
<dbReference type="SMART" id="SM00354">
    <property type="entry name" value="HTH_LACI"/>
    <property type="match status" value="1"/>
</dbReference>
<dbReference type="EMBL" id="JAAGOA010000002">
    <property type="protein sequence ID" value="NED99423.1"/>
    <property type="molecule type" value="Genomic_DNA"/>
</dbReference>
<dbReference type="InterPro" id="IPR046335">
    <property type="entry name" value="LacI/GalR-like_sensor"/>
</dbReference>
<protein>
    <submittedName>
        <fullName evidence="6">LacI family transcriptional regulator</fullName>
    </submittedName>
</protein>
<accession>A0A6L9S453</accession>
<dbReference type="GO" id="GO:0000976">
    <property type="term" value="F:transcription cis-regulatory region binding"/>
    <property type="evidence" value="ECO:0007669"/>
    <property type="project" value="TreeGrafter"/>
</dbReference>
<evidence type="ECO:0000313" key="6">
    <source>
        <dbReference type="EMBL" id="NED99423.1"/>
    </source>
</evidence>
<proteinExistence type="predicted"/>
<dbReference type="SUPFAM" id="SSF53822">
    <property type="entry name" value="Periplasmic binding protein-like I"/>
    <property type="match status" value="1"/>
</dbReference>
<dbReference type="PROSITE" id="PS50932">
    <property type="entry name" value="HTH_LACI_2"/>
    <property type="match status" value="1"/>
</dbReference>
<keyword evidence="2" id="KW-0238">DNA-binding</keyword>
<dbReference type="Proteomes" id="UP000475214">
    <property type="component" value="Unassembled WGS sequence"/>
</dbReference>
<dbReference type="PANTHER" id="PTHR30146:SF155">
    <property type="entry name" value="ALANINE RACEMASE"/>
    <property type="match status" value="1"/>
</dbReference>
<name>A0A6L9S453_9ACTN</name>
<gene>
    <name evidence="6" type="ORF">G1H10_04505</name>
</gene>
<dbReference type="Gene3D" id="3.40.50.2300">
    <property type="match status" value="2"/>
</dbReference>
<feature type="compositionally biased region" description="Pro residues" evidence="4">
    <location>
        <begin position="342"/>
        <end position="351"/>
    </location>
</feature>
<organism evidence="6 7">
    <name type="scientific">Phytoactinopolyspora halotolerans</name>
    <dbReference type="NCBI Taxonomy" id="1981512"/>
    <lineage>
        <taxon>Bacteria</taxon>
        <taxon>Bacillati</taxon>
        <taxon>Actinomycetota</taxon>
        <taxon>Actinomycetes</taxon>
        <taxon>Jiangellales</taxon>
        <taxon>Jiangellaceae</taxon>
        <taxon>Phytoactinopolyspora</taxon>
    </lineage>
</organism>
<evidence type="ECO:0000256" key="4">
    <source>
        <dbReference type="SAM" id="MobiDB-lite"/>
    </source>
</evidence>
<dbReference type="CDD" id="cd06267">
    <property type="entry name" value="PBP1_LacI_sugar_binding-like"/>
    <property type="match status" value="1"/>
</dbReference>
<evidence type="ECO:0000256" key="2">
    <source>
        <dbReference type="ARBA" id="ARBA00023125"/>
    </source>
</evidence>
<sequence length="351" mass="37484">MRPTTRGTRTTIADVAALAGVSTAAVSKVINQRPGVSAEMRRRVLAAADKLGWVPSSAAAALRGAATRTLGLVLRRAPDLLSVDPHFSVFIAGAEDVLGPRGYGLQLHLVGERTGAEEATYRGLAARRAVDGVILTESRLGDPRFELVRQLGLPAVLVGTPWNDDPLPRVEAGPQDRGMRDMTRRLIQLGHRRIAYVGGPEDLVHTVFRREVVTSELSAAGLAPVRLVSTPFAGVEAIRVTEELLALPDRPTAIVFGNDVMAVAGLGAVQRHGVSVPDEVSIVGHDDLPLGELLHPRLSTVRLEVRQLGRAAAIELLRTLGVQDLDEVHVDPPSFIERESTGPPPDDTGAR</sequence>
<keyword evidence="1" id="KW-0805">Transcription regulation</keyword>
<feature type="region of interest" description="Disordered" evidence="4">
    <location>
        <begin position="332"/>
        <end position="351"/>
    </location>
</feature>
<dbReference type="RefSeq" id="WP_163733191.1">
    <property type="nucleotide sequence ID" value="NZ_JAAGOA010000002.1"/>
</dbReference>
<evidence type="ECO:0000259" key="5">
    <source>
        <dbReference type="PROSITE" id="PS50932"/>
    </source>
</evidence>
<dbReference type="PANTHER" id="PTHR30146">
    <property type="entry name" value="LACI-RELATED TRANSCRIPTIONAL REPRESSOR"/>
    <property type="match status" value="1"/>
</dbReference>
<dbReference type="InterPro" id="IPR028082">
    <property type="entry name" value="Peripla_BP_I"/>
</dbReference>
<keyword evidence="7" id="KW-1185">Reference proteome</keyword>
<dbReference type="PROSITE" id="PS00356">
    <property type="entry name" value="HTH_LACI_1"/>
    <property type="match status" value="1"/>
</dbReference>
<keyword evidence="3" id="KW-0804">Transcription</keyword>
<reference evidence="6 7" key="1">
    <citation type="submission" date="2020-02" db="EMBL/GenBank/DDBJ databases">
        <authorList>
            <person name="Li X.-J."/>
            <person name="Han X.-M."/>
        </authorList>
    </citation>
    <scope>NUCLEOTIDE SEQUENCE [LARGE SCALE GENOMIC DNA]</scope>
    <source>
        <strain evidence="6 7">CCTCC AB 2017055</strain>
    </source>
</reference>
<dbReference type="InterPro" id="IPR000843">
    <property type="entry name" value="HTH_LacI"/>
</dbReference>
<evidence type="ECO:0000256" key="3">
    <source>
        <dbReference type="ARBA" id="ARBA00023163"/>
    </source>
</evidence>
<evidence type="ECO:0000256" key="1">
    <source>
        <dbReference type="ARBA" id="ARBA00023015"/>
    </source>
</evidence>
<dbReference type="GO" id="GO:0003700">
    <property type="term" value="F:DNA-binding transcription factor activity"/>
    <property type="evidence" value="ECO:0007669"/>
    <property type="project" value="TreeGrafter"/>
</dbReference>
<evidence type="ECO:0000313" key="7">
    <source>
        <dbReference type="Proteomes" id="UP000475214"/>
    </source>
</evidence>
<dbReference type="CDD" id="cd01392">
    <property type="entry name" value="HTH_LacI"/>
    <property type="match status" value="1"/>
</dbReference>
<dbReference type="SUPFAM" id="SSF47413">
    <property type="entry name" value="lambda repressor-like DNA-binding domains"/>
    <property type="match status" value="1"/>
</dbReference>
<comment type="caution">
    <text evidence="6">The sequence shown here is derived from an EMBL/GenBank/DDBJ whole genome shotgun (WGS) entry which is preliminary data.</text>
</comment>